<dbReference type="AlphaFoldDB" id="A0A174AIN1"/>
<protein>
    <submittedName>
        <fullName evidence="3">Probable sensor-like histidine kinase YehU</fullName>
        <ecNumber evidence="3">2.7.13.3</ecNumber>
    </submittedName>
</protein>
<dbReference type="SMART" id="SM00304">
    <property type="entry name" value="HAMP"/>
    <property type="match status" value="1"/>
</dbReference>
<keyword evidence="1" id="KW-0472">Membrane</keyword>
<dbReference type="RefSeq" id="WP_055226561.1">
    <property type="nucleotide sequence ID" value="NZ_CYYV01000004.1"/>
</dbReference>
<dbReference type="EC" id="2.7.13.3" evidence="3"/>
<dbReference type="CDD" id="cd06225">
    <property type="entry name" value="HAMP"/>
    <property type="match status" value="1"/>
</dbReference>
<keyword evidence="3" id="KW-0418">Kinase</keyword>
<dbReference type="InterPro" id="IPR010559">
    <property type="entry name" value="Sig_transdc_His_kin_internal"/>
</dbReference>
<name>A0A174AIN1_9FIRM</name>
<sequence>MKKRKIRSTMSVFLTTFLLLQIILLFLYKSFIVDIAKKNEKNLVENTLQIYHNTMESVLERLDDNLDLLLGCRLLLTQLNGENNLEKVKAQHQMLQILKERCKDTKEADAYAIVNCKDNSILIQRNGNITYDTIKDIKKYLQKRNTFDKTPTSGWTSTVMGEQVYLVKYYNYGANTIAVLISEKRLDSLLNYNDMSIKEAAFYLTDKKGKILCGSGEDWTYGEAIENLQKQDPSISIYRGSVLEDAYQMYYSVKSSEYAAYSTSGIAIFGFLVLSLLFFGTIVWYMQKEIFQPIADLSWVSRKIHSGDFRARAEYNTNSYEMEEVKQAYNDMVQTILEMRVEKYEQELRMKDVQLKYIHMQLKPHYFLNALSTINSMVYQHEEENVHTFIQAFSQNIRYMFRTGLHTVPLQDEIKNASGYLEMQRLMYRDCFYVYMDIPEETQQYPVPQMILHTFLENIFKHVISIDSFTTVLIQALLSFSGKEVYLKLELYISQGQFSQEILDFVNKDMEITEKEDGSGIGIKNVKEVLKMMYQQDHLLYFENLEPEGTKITIWIPKTLKCTDEEKDEER</sequence>
<evidence type="ECO:0000313" key="4">
    <source>
        <dbReference type="Proteomes" id="UP000095706"/>
    </source>
</evidence>
<dbReference type="Gene3D" id="6.10.340.10">
    <property type="match status" value="1"/>
</dbReference>
<dbReference type="Pfam" id="PF06580">
    <property type="entry name" value="His_kinase"/>
    <property type="match status" value="1"/>
</dbReference>
<dbReference type="GO" id="GO:0000155">
    <property type="term" value="F:phosphorelay sensor kinase activity"/>
    <property type="evidence" value="ECO:0007669"/>
    <property type="project" value="InterPro"/>
</dbReference>
<gene>
    <name evidence="3" type="primary">yehU_1</name>
    <name evidence="3" type="ORF">ERS852406_00816</name>
</gene>
<proteinExistence type="predicted"/>
<evidence type="ECO:0000259" key="2">
    <source>
        <dbReference type="PROSITE" id="PS50885"/>
    </source>
</evidence>
<dbReference type="Proteomes" id="UP000095706">
    <property type="component" value="Unassembled WGS sequence"/>
</dbReference>
<keyword evidence="3" id="KW-0808">Transferase</keyword>
<feature type="domain" description="HAMP" evidence="2">
    <location>
        <begin position="288"/>
        <end position="341"/>
    </location>
</feature>
<dbReference type="PANTHER" id="PTHR34220">
    <property type="entry name" value="SENSOR HISTIDINE KINASE YPDA"/>
    <property type="match status" value="1"/>
</dbReference>
<dbReference type="GO" id="GO:0016020">
    <property type="term" value="C:membrane"/>
    <property type="evidence" value="ECO:0007669"/>
    <property type="project" value="InterPro"/>
</dbReference>
<evidence type="ECO:0000313" key="3">
    <source>
        <dbReference type="EMBL" id="CUN87326.1"/>
    </source>
</evidence>
<evidence type="ECO:0000256" key="1">
    <source>
        <dbReference type="SAM" id="Phobius"/>
    </source>
</evidence>
<feature type="transmembrane region" description="Helical" evidence="1">
    <location>
        <begin position="258"/>
        <end position="285"/>
    </location>
</feature>
<dbReference type="PROSITE" id="PS50885">
    <property type="entry name" value="HAMP"/>
    <property type="match status" value="1"/>
</dbReference>
<dbReference type="EMBL" id="CYYV01000004">
    <property type="protein sequence ID" value="CUN87326.1"/>
    <property type="molecule type" value="Genomic_DNA"/>
</dbReference>
<accession>A0A174AIN1</accession>
<dbReference type="InterPro" id="IPR050640">
    <property type="entry name" value="Bact_2-comp_sensor_kinase"/>
</dbReference>
<keyword evidence="1" id="KW-0812">Transmembrane</keyword>
<dbReference type="InterPro" id="IPR003660">
    <property type="entry name" value="HAMP_dom"/>
</dbReference>
<organism evidence="3 4">
    <name type="scientific">Fusicatenibacter saccharivorans</name>
    <dbReference type="NCBI Taxonomy" id="1150298"/>
    <lineage>
        <taxon>Bacteria</taxon>
        <taxon>Bacillati</taxon>
        <taxon>Bacillota</taxon>
        <taxon>Clostridia</taxon>
        <taxon>Lachnospirales</taxon>
        <taxon>Lachnospiraceae</taxon>
        <taxon>Fusicatenibacter</taxon>
    </lineage>
</organism>
<reference evidence="3 4" key="1">
    <citation type="submission" date="2015-09" db="EMBL/GenBank/DDBJ databases">
        <authorList>
            <consortium name="Pathogen Informatics"/>
        </authorList>
    </citation>
    <scope>NUCLEOTIDE SEQUENCE [LARGE SCALE GENOMIC DNA]</scope>
    <source>
        <strain evidence="3 4">2789STDY5608849</strain>
    </source>
</reference>
<dbReference type="PANTHER" id="PTHR34220:SF7">
    <property type="entry name" value="SENSOR HISTIDINE KINASE YPDA"/>
    <property type="match status" value="1"/>
</dbReference>
<keyword evidence="1" id="KW-1133">Transmembrane helix</keyword>